<dbReference type="EMBL" id="JACBXV010000150">
    <property type="protein sequence ID" value="NYS69814.1"/>
    <property type="molecule type" value="Genomic_DNA"/>
</dbReference>
<keyword evidence="2" id="KW-0472">Membrane</keyword>
<evidence type="ECO:0000256" key="2">
    <source>
        <dbReference type="SAM" id="Phobius"/>
    </source>
</evidence>
<dbReference type="AlphaFoldDB" id="A0A853EKW9"/>
<proteinExistence type="predicted"/>
<accession>A0A853EKW9</accession>
<dbReference type="Proteomes" id="UP000572528">
    <property type="component" value="Unassembled WGS sequence"/>
</dbReference>
<feature type="domain" description="Anti-sigma K factor RskA C-terminal" evidence="3">
    <location>
        <begin position="121"/>
        <end position="253"/>
    </location>
</feature>
<dbReference type="GO" id="GO:0005886">
    <property type="term" value="C:plasma membrane"/>
    <property type="evidence" value="ECO:0007669"/>
    <property type="project" value="InterPro"/>
</dbReference>
<dbReference type="Pfam" id="PF10099">
    <property type="entry name" value="RskA_C"/>
    <property type="match status" value="1"/>
</dbReference>
<evidence type="ECO:0000256" key="1">
    <source>
        <dbReference type="SAM" id="MobiDB-lite"/>
    </source>
</evidence>
<dbReference type="InterPro" id="IPR018764">
    <property type="entry name" value="RskA_C"/>
</dbReference>
<feature type="transmembrane region" description="Helical" evidence="2">
    <location>
        <begin position="117"/>
        <end position="137"/>
    </location>
</feature>
<name>A0A853EKW9_9ACTO</name>
<protein>
    <submittedName>
        <fullName evidence="4">Anti-sigma factor</fullName>
    </submittedName>
</protein>
<evidence type="ECO:0000313" key="5">
    <source>
        <dbReference type="Proteomes" id="UP000572528"/>
    </source>
</evidence>
<gene>
    <name evidence="4" type="ORF">HZZ05_09865</name>
</gene>
<feature type="compositionally biased region" description="Low complexity" evidence="1">
    <location>
        <begin position="1"/>
        <end position="12"/>
    </location>
</feature>
<feature type="compositionally biased region" description="Low complexity" evidence="1">
    <location>
        <begin position="81"/>
        <end position="93"/>
    </location>
</feature>
<keyword evidence="2" id="KW-0812">Transmembrane</keyword>
<organism evidence="4 5">
    <name type="scientific">Actinomyces bowdenii</name>
    <dbReference type="NCBI Taxonomy" id="131109"/>
    <lineage>
        <taxon>Bacteria</taxon>
        <taxon>Bacillati</taxon>
        <taxon>Actinomycetota</taxon>
        <taxon>Actinomycetes</taxon>
        <taxon>Actinomycetales</taxon>
        <taxon>Actinomycetaceae</taxon>
        <taxon>Actinomyces</taxon>
    </lineage>
</organism>
<sequence>MGAAGATGASGAENIESREGTQAEEYFSDEASAMLGAGLTPVPPPQDLRARLLAAIAQEPARPRSQPAAGSPGEPAGETVGAPQRAGAEAEAAPAPPDSQEGAQVVALSSRRRRRTWIMQAAAVLVLISAGFGAGRWSAMESMEPTEHYADLNQAQDVQRVTDTMPDGHVATLTWSQDMSMTALSLPSQMMDSAGERSLQVWLRDGQQLTSLGIYDPDSETGFSFLDIMPQAGQEVVITMEPAGGSAQPTSEPLVVLRVGAPGAQST</sequence>
<reference evidence="4 5" key="1">
    <citation type="submission" date="2020-07" db="EMBL/GenBank/DDBJ databases">
        <title>MOT database genomes.</title>
        <authorList>
            <person name="Joseph S."/>
            <person name="Aduse-Opoku J."/>
            <person name="Hashim A."/>
            <person name="Wade W."/>
            <person name="Curtis M."/>
        </authorList>
    </citation>
    <scope>NUCLEOTIDE SEQUENCE [LARGE SCALE GENOMIC DNA]</scope>
    <source>
        <strain evidence="4 5">WMus004</strain>
    </source>
</reference>
<keyword evidence="2" id="KW-1133">Transmembrane helix</keyword>
<comment type="caution">
    <text evidence="4">The sequence shown here is derived from an EMBL/GenBank/DDBJ whole genome shotgun (WGS) entry which is preliminary data.</text>
</comment>
<evidence type="ECO:0000259" key="3">
    <source>
        <dbReference type="Pfam" id="PF10099"/>
    </source>
</evidence>
<feature type="region of interest" description="Disordered" evidence="1">
    <location>
        <begin position="1"/>
        <end position="107"/>
    </location>
</feature>
<evidence type="ECO:0000313" key="4">
    <source>
        <dbReference type="EMBL" id="NYS69814.1"/>
    </source>
</evidence>